<sequence length="180" mass="20284">MNSYENPRTMKNQMITTFKKLILAIMLAATLSGASSAQELSPDLLALARKYVDLTDQSQVYEVILIETGIATMRTLVAQNPKLSQEVSDAIGTVIKQYNDSKQKDELFDQFARVYASRFTKDELQKIVAFYESDVGIKLSKENAAANTELKTVMQVYRNNLNTEFFAKVRAVLRDQGVKL</sequence>
<dbReference type="AlphaFoldDB" id="A0A3B0TT27"/>
<gene>
    <name evidence="2" type="ORF">MNBD_ALPHA12-433</name>
</gene>
<name>A0A3B0TT27_9ZZZZ</name>
<reference evidence="2" key="1">
    <citation type="submission" date="2018-06" db="EMBL/GenBank/DDBJ databases">
        <authorList>
            <person name="Zhirakovskaya E."/>
        </authorList>
    </citation>
    <scope>NUCLEOTIDE SEQUENCE</scope>
</reference>
<evidence type="ECO:0000313" key="2">
    <source>
        <dbReference type="EMBL" id="VAW21755.1"/>
    </source>
</evidence>
<evidence type="ECO:0000259" key="1">
    <source>
        <dbReference type="Pfam" id="PF09832"/>
    </source>
</evidence>
<dbReference type="EMBL" id="UOEO01000183">
    <property type="protein sequence ID" value="VAW21755.1"/>
    <property type="molecule type" value="Genomic_DNA"/>
</dbReference>
<feature type="domain" description="DUF2059" evidence="1">
    <location>
        <begin position="105"/>
        <end position="157"/>
    </location>
</feature>
<dbReference type="InterPro" id="IPR018637">
    <property type="entry name" value="DUF2059"/>
</dbReference>
<protein>
    <recommendedName>
        <fullName evidence="1">DUF2059 domain-containing protein</fullName>
    </recommendedName>
</protein>
<proteinExistence type="predicted"/>
<organism evidence="2">
    <name type="scientific">hydrothermal vent metagenome</name>
    <dbReference type="NCBI Taxonomy" id="652676"/>
    <lineage>
        <taxon>unclassified sequences</taxon>
        <taxon>metagenomes</taxon>
        <taxon>ecological metagenomes</taxon>
    </lineage>
</organism>
<dbReference type="Pfam" id="PF09832">
    <property type="entry name" value="DUF2059"/>
    <property type="match status" value="1"/>
</dbReference>
<accession>A0A3B0TT27</accession>